<feature type="binding site" evidence="5">
    <location>
        <begin position="12"/>
        <end position="17"/>
    </location>
    <ligand>
        <name>ATP</name>
        <dbReference type="ChEBI" id="CHEBI:30616"/>
    </ligand>
</feature>
<feature type="binding site" evidence="5">
    <location>
        <position position="173"/>
    </location>
    <ligand>
        <name>AMP</name>
        <dbReference type="ChEBI" id="CHEBI:456215"/>
    </ligand>
</feature>
<comment type="similarity">
    <text evidence="5 6">Belongs to the adenylate kinase family.</text>
</comment>
<dbReference type="CDD" id="cd01428">
    <property type="entry name" value="ADK"/>
    <property type="match status" value="1"/>
</dbReference>
<dbReference type="GO" id="GO:0005737">
    <property type="term" value="C:cytoplasm"/>
    <property type="evidence" value="ECO:0007669"/>
    <property type="project" value="UniProtKB-SubCell"/>
</dbReference>
<comment type="function">
    <text evidence="5">Catalyzes the reversible transfer of the terminal phosphate group between ATP and AMP. Plays an important role in cellular energy homeostasis and in adenine nucleotide metabolism.</text>
</comment>
<dbReference type="AlphaFoldDB" id="A0A1F6NUV9"/>
<feature type="binding site" evidence="5">
    <location>
        <position position="33"/>
    </location>
    <ligand>
        <name>AMP</name>
        <dbReference type="ChEBI" id="CHEBI:456215"/>
    </ligand>
</feature>
<keyword evidence="1 5" id="KW-0808">Transferase</keyword>
<comment type="subunit">
    <text evidence="5 7">Monomer.</text>
</comment>
<evidence type="ECO:0000313" key="8">
    <source>
        <dbReference type="EMBL" id="OGH87503.1"/>
    </source>
</evidence>
<evidence type="ECO:0000256" key="2">
    <source>
        <dbReference type="ARBA" id="ARBA00022727"/>
    </source>
</evidence>
<accession>A0A1F6NUV9</accession>
<keyword evidence="3 5" id="KW-0547">Nucleotide-binding</keyword>
<evidence type="ECO:0000256" key="4">
    <source>
        <dbReference type="ARBA" id="ARBA00022777"/>
    </source>
</evidence>
<comment type="caution">
    <text evidence="8">The sequence shown here is derived from an EMBL/GenBank/DDBJ whole genome shotgun (WGS) entry which is preliminary data.</text>
</comment>
<evidence type="ECO:0000256" key="5">
    <source>
        <dbReference type="HAMAP-Rule" id="MF_00235"/>
    </source>
</evidence>
<organism evidence="8 9">
    <name type="scientific">Candidatus Magasanikbacteria bacterium RIFOXYC2_FULL_42_28</name>
    <dbReference type="NCBI Taxonomy" id="1798704"/>
    <lineage>
        <taxon>Bacteria</taxon>
        <taxon>Candidatus Magasanikiibacteriota</taxon>
    </lineage>
</organism>
<feature type="binding site" evidence="5">
    <location>
        <position position="97"/>
    </location>
    <ligand>
        <name>AMP</name>
        <dbReference type="ChEBI" id="CHEBI:456215"/>
    </ligand>
</feature>
<feature type="binding site" evidence="5">
    <location>
        <position position="202"/>
    </location>
    <ligand>
        <name>ATP</name>
        <dbReference type="ChEBI" id="CHEBI:30616"/>
    </ligand>
</feature>
<dbReference type="PRINTS" id="PR00094">
    <property type="entry name" value="ADENYLTKNASE"/>
</dbReference>
<feature type="binding site" evidence="5">
    <location>
        <position position="133"/>
    </location>
    <ligand>
        <name>ATP</name>
        <dbReference type="ChEBI" id="CHEBI:30616"/>
    </ligand>
</feature>
<keyword evidence="5 7" id="KW-0067">ATP-binding</keyword>
<dbReference type="PANTHER" id="PTHR23359">
    <property type="entry name" value="NUCLEOTIDE KINASE"/>
    <property type="match status" value="1"/>
</dbReference>
<dbReference type="GO" id="GO:0005524">
    <property type="term" value="F:ATP binding"/>
    <property type="evidence" value="ECO:0007669"/>
    <property type="project" value="UniProtKB-UniRule"/>
</dbReference>
<comment type="domain">
    <text evidence="5">Consists of three domains, a large central CORE domain and two small peripheral domains, NMPbind and LID, which undergo movements during catalysis. The LID domain closes over the site of phosphoryl transfer upon ATP binding. Assembling and dissambling the active center during each catalytic cycle provides an effective means to prevent ATP hydrolysis.</text>
</comment>
<dbReference type="GO" id="GO:0004017">
    <property type="term" value="F:AMP kinase activity"/>
    <property type="evidence" value="ECO:0007669"/>
    <property type="project" value="UniProtKB-UniRule"/>
</dbReference>
<keyword evidence="2 5" id="KW-0545">Nucleotide biosynthesis</keyword>
<gene>
    <name evidence="5" type="primary">adk</name>
    <name evidence="8" type="ORF">A3J93_03155</name>
</gene>
<dbReference type="InterPro" id="IPR027417">
    <property type="entry name" value="P-loop_NTPase"/>
</dbReference>
<keyword evidence="4 5" id="KW-0418">Kinase</keyword>
<comment type="subcellular location">
    <subcellularLocation>
        <location evidence="5 7">Cytoplasm</location>
    </subcellularLocation>
</comment>
<evidence type="ECO:0000313" key="9">
    <source>
        <dbReference type="Proteomes" id="UP000177907"/>
    </source>
</evidence>
<protein>
    <recommendedName>
        <fullName evidence="5 7">Adenylate kinase</fullName>
        <shortName evidence="5">AK</shortName>
        <ecNumber evidence="5 7">2.7.4.3</ecNumber>
    </recommendedName>
    <alternativeName>
        <fullName evidence="5">ATP-AMP transphosphorylase</fullName>
    </alternativeName>
    <alternativeName>
        <fullName evidence="5">ATP:AMP phosphotransferase</fullName>
    </alternativeName>
    <alternativeName>
        <fullName evidence="5">Adenylate monophosphate kinase</fullName>
    </alternativeName>
</protein>
<evidence type="ECO:0000256" key="7">
    <source>
        <dbReference type="RuleBase" id="RU003331"/>
    </source>
</evidence>
<dbReference type="UniPathway" id="UPA00588">
    <property type="reaction ID" value="UER00649"/>
</dbReference>
<dbReference type="EMBL" id="MFQZ01000010">
    <property type="protein sequence ID" value="OGH87503.1"/>
    <property type="molecule type" value="Genomic_DNA"/>
</dbReference>
<name>A0A1F6NUV9_9BACT</name>
<feature type="binding site" evidence="5">
    <location>
        <position position="38"/>
    </location>
    <ligand>
        <name>AMP</name>
        <dbReference type="ChEBI" id="CHEBI:456215"/>
    </ligand>
</feature>
<dbReference type="Gene3D" id="3.40.50.300">
    <property type="entry name" value="P-loop containing nucleotide triphosphate hydrolases"/>
    <property type="match status" value="1"/>
</dbReference>
<proteinExistence type="inferred from homology"/>
<evidence type="ECO:0000256" key="3">
    <source>
        <dbReference type="ARBA" id="ARBA00022741"/>
    </source>
</evidence>
<dbReference type="InterPro" id="IPR000850">
    <property type="entry name" value="Adenylat/UMP-CMP_kin"/>
</dbReference>
<dbReference type="GO" id="GO:0044209">
    <property type="term" value="P:AMP salvage"/>
    <property type="evidence" value="ECO:0007669"/>
    <property type="project" value="UniProtKB-UniRule"/>
</dbReference>
<keyword evidence="5" id="KW-0963">Cytoplasm</keyword>
<feature type="binding site" evidence="5">
    <location>
        <position position="162"/>
    </location>
    <ligand>
        <name>AMP</name>
        <dbReference type="ChEBI" id="CHEBI:456215"/>
    </ligand>
</feature>
<evidence type="ECO:0000256" key="6">
    <source>
        <dbReference type="RuleBase" id="RU003330"/>
    </source>
</evidence>
<evidence type="ECO:0000256" key="1">
    <source>
        <dbReference type="ARBA" id="ARBA00022679"/>
    </source>
</evidence>
<reference evidence="8 9" key="1">
    <citation type="journal article" date="2016" name="Nat. Commun.">
        <title>Thousands of microbial genomes shed light on interconnected biogeochemical processes in an aquifer system.</title>
        <authorList>
            <person name="Anantharaman K."/>
            <person name="Brown C.T."/>
            <person name="Hug L.A."/>
            <person name="Sharon I."/>
            <person name="Castelle C.J."/>
            <person name="Probst A.J."/>
            <person name="Thomas B.C."/>
            <person name="Singh A."/>
            <person name="Wilkins M.J."/>
            <person name="Karaoz U."/>
            <person name="Brodie E.L."/>
            <person name="Williams K.H."/>
            <person name="Hubbard S.S."/>
            <person name="Banfield J.F."/>
        </authorList>
    </citation>
    <scope>NUCLEOTIDE SEQUENCE [LARGE SCALE GENOMIC DNA]</scope>
</reference>
<comment type="catalytic activity">
    <reaction evidence="5 7">
        <text>AMP + ATP = 2 ADP</text>
        <dbReference type="Rhea" id="RHEA:12973"/>
        <dbReference type="ChEBI" id="CHEBI:30616"/>
        <dbReference type="ChEBI" id="CHEBI:456215"/>
        <dbReference type="ChEBI" id="CHEBI:456216"/>
        <dbReference type="EC" id="2.7.4.3"/>
    </reaction>
</comment>
<feature type="binding site" evidence="5">
    <location>
        <begin position="142"/>
        <end position="143"/>
    </location>
    <ligand>
        <name>ATP</name>
        <dbReference type="ChEBI" id="CHEBI:30616"/>
    </ligand>
</feature>
<dbReference type="Pfam" id="PF00406">
    <property type="entry name" value="ADK"/>
    <property type="match status" value="1"/>
</dbReference>
<dbReference type="EC" id="2.7.4.3" evidence="5 7"/>
<comment type="pathway">
    <text evidence="5">Purine metabolism; AMP biosynthesis via salvage pathway; AMP from ADP: step 1/1.</text>
</comment>
<dbReference type="Proteomes" id="UP000177907">
    <property type="component" value="Unassembled WGS sequence"/>
</dbReference>
<dbReference type="STRING" id="1798704.A3J93_03155"/>
<sequence length="220" mass="24077">MKKIIILFGPPGSGKGTQAKLLAQKTGYTHISTGDLLRSLGAREDLSAEEIRALHIMQAGELVPDKVIYDLVFAVIENNLKNGTGVILDGAIRNLEQARAYQDFFVKNNWENEILALTLVLTDEESARRLTTRLVCQKCGEIYRNDGKNSVCKKCGAQLTVRPDDDFGSVKKRLKAQGNAALAPILAFYEALGVLRYVGGLGTIDKVKTALEEVLEVADK</sequence>
<dbReference type="HAMAP" id="MF_00235">
    <property type="entry name" value="Adenylate_kinase_Adk"/>
    <property type="match status" value="1"/>
</dbReference>
<feature type="binding site" evidence="5">
    <location>
        <begin position="61"/>
        <end position="63"/>
    </location>
    <ligand>
        <name>AMP</name>
        <dbReference type="ChEBI" id="CHEBI:456215"/>
    </ligand>
</feature>
<comment type="caution">
    <text evidence="5">Lacks conserved residue(s) required for the propagation of feature annotation.</text>
</comment>
<dbReference type="SUPFAM" id="SSF52540">
    <property type="entry name" value="P-loop containing nucleoside triphosphate hydrolases"/>
    <property type="match status" value="1"/>
</dbReference>